<sequence>MEIDDVHAAQTKLGGTTSITCPICNDTIYQAQILSCGHSYCAVCIYKWLLSPMAKNSPSCPVCRQKLACMPTLNVSLQSALEDIIMEKARKNPRTDDSLSSMRKAVEIRHAKTFADVSEKSAQFWRTRFLACATAPHREQTTHRATGETARQRVETPSVQPNGVQQPESTQNMAVFATLNPRRPVPQVANMECVHYMNKLRLRYIRAQMEETRKPSHRIGFLWSEMQNPTVACSENRERHPIRDASKRRDDDYRAYQECNTLVTHLQRANGETPYEKSLEEESCRKRMNSEVEPANKRVRIAELAAIRAMLHKRYLASVDACTSS</sequence>
<comment type="caution">
    <text evidence="7">The sequence shown here is derived from an EMBL/GenBank/DDBJ whole genome shotgun (WGS) entry which is preliminary data.</text>
</comment>
<keyword evidence="2 4" id="KW-0863">Zinc-finger</keyword>
<feature type="region of interest" description="Disordered" evidence="5">
    <location>
        <begin position="136"/>
        <end position="167"/>
    </location>
</feature>
<proteinExistence type="predicted"/>
<dbReference type="Pfam" id="PF00097">
    <property type="entry name" value="zf-C3HC4"/>
    <property type="match status" value="1"/>
</dbReference>
<evidence type="ECO:0000256" key="5">
    <source>
        <dbReference type="SAM" id="MobiDB-lite"/>
    </source>
</evidence>
<dbReference type="PROSITE" id="PS00518">
    <property type="entry name" value="ZF_RING_1"/>
    <property type="match status" value="1"/>
</dbReference>
<accession>A0AAE0KSG8</accession>
<feature type="domain" description="RING-type" evidence="6">
    <location>
        <begin position="21"/>
        <end position="64"/>
    </location>
</feature>
<reference evidence="7 8" key="1">
    <citation type="journal article" date="2015" name="Genome Biol. Evol.">
        <title>Comparative Genomics of a Bacterivorous Green Alga Reveals Evolutionary Causalities and Consequences of Phago-Mixotrophic Mode of Nutrition.</title>
        <authorList>
            <person name="Burns J.A."/>
            <person name="Paasch A."/>
            <person name="Narechania A."/>
            <person name="Kim E."/>
        </authorList>
    </citation>
    <scope>NUCLEOTIDE SEQUENCE [LARGE SCALE GENOMIC DNA]</scope>
    <source>
        <strain evidence="7 8">PLY_AMNH</strain>
    </source>
</reference>
<dbReference type="SMART" id="SM00184">
    <property type="entry name" value="RING"/>
    <property type="match status" value="1"/>
</dbReference>
<dbReference type="Gene3D" id="3.30.40.10">
    <property type="entry name" value="Zinc/RING finger domain, C3HC4 (zinc finger)"/>
    <property type="match status" value="1"/>
</dbReference>
<dbReference type="InterPro" id="IPR001841">
    <property type="entry name" value="Znf_RING"/>
</dbReference>
<gene>
    <name evidence="7" type="ORF">CYMTET_31816</name>
</gene>
<evidence type="ECO:0000256" key="4">
    <source>
        <dbReference type="PROSITE-ProRule" id="PRU00175"/>
    </source>
</evidence>
<dbReference type="EMBL" id="LGRX02018953">
    <property type="protein sequence ID" value="KAK3259156.1"/>
    <property type="molecule type" value="Genomic_DNA"/>
</dbReference>
<evidence type="ECO:0000256" key="3">
    <source>
        <dbReference type="ARBA" id="ARBA00022833"/>
    </source>
</evidence>
<evidence type="ECO:0000259" key="6">
    <source>
        <dbReference type="PROSITE" id="PS50089"/>
    </source>
</evidence>
<feature type="compositionally biased region" description="Polar residues" evidence="5">
    <location>
        <begin position="155"/>
        <end position="167"/>
    </location>
</feature>
<evidence type="ECO:0000256" key="1">
    <source>
        <dbReference type="ARBA" id="ARBA00022723"/>
    </source>
</evidence>
<keyword evidence="3" id="KW-0862">Zinc</keyword>
<dbReference type="InterPro" id="IPR013083">
    <property type="entry name" value="Znf_RING/FYVE/PHD"/>
</dbReference>
<dbReference type="InterPro" id="IPR017907">
    <property type="entry name" value="Znf_RING_CS"/>
</dbReference>
<dbReference type="InterPro" id="IPR018957">
    <property type="entry name" value="Znf_C3HC4_RING-type"/>
</dbReference>
<keyword evidence="8" id="KW-1185">Reference proteome</keyword>
<keyword evidence="1" id="KW-0479">Metal-binding</keyword>
<protein>
    <recommendedName>
        <fullName evidence="6">RING-type domain-containing protein</fullName>
    </recommendedName>
</protein>
<evidence type="ECO:0000256" key="2">
    <source>
        <dbReference type="ARBA" id="ARBA00022771"/>
    </source>
</evidence>
<evidence type="ECO:0000313" key="8">
    <source>
        <dbReference type="Proteomes" id="UP001190700"/>
    </source>
</evidence>
<feature type="compositionally biased region" description="Basic and acidic residues" evidence="5">
    <location>
        <begin position="136"/>
        <end position="154"/>
    </location>
</feature>
<dbReference type="Proteomes" id="UP001190700">
    <property type="component" value="Unassembled WGS sequence"/>
</dbReference>
<dbReference type="GO" id="GO:0008270">
    <property type="term" value="F:zinc ion binding"/>
    <property type="evidence" value="ECO:0007669"/>
    <property type="project" value="UniProtKB-KW"/>
</dbReference>
<organism evidence="7 8">
    <name type="scientific">Cymbomonas tetramitiformis</name>
    <dbReference type="NCBI Taxonomy" id="36881"/>
    <lineage>
        <taxon>Eukaryota</taxon>
        <taxon>Viridiplantae</taxon>
        <taxon>Chlorophyta</taxon>
        <taxon>Pyramimonadophyceae</taxon>
        <taxon>Pyramimonadales</taxon>
        <taxon>Pyramimonadaceae</taxon>
        <taxon>Cymbomonas</taxon>
    </lineage>
</organism>
<dbReference type="SUPFAM" id="SSF57850">
    <property type="entry name" value="RING/U-box"/>
    <property type="match status" value="1"/>
</dbReference>
<evidence type="ECO:0000313" key="7">
    <source>
        <dbReference type="EMBL" id="KAK3259156.1"/>
    </source>
</evidence>
<dbReference type="PROSITE" id="PS50089">
    <property type="entry name" value="ZF_RING_2"/>
    <property type="match status" value="1"/>
</dbReference>
<dbReference type="AlphaFoldDB" id="A0AAE0KSG8"/>
<name>A0AAE0KSG8_9CHLO</name>